<evidence type="ECO:0000313" key="7">
    <source>
        <dbReference type="Proteomes" id="UP000503251"/>
    </source>
</evidence>
<dbReference type="Proteomes" id="UP000434052">
    <property type="component" value="Unassembled WGS sequence"/>
</dbReference>
<dbReference type="RefSeq" id="WP_144234531.1">
    <property type="nucleotide sequence ID" value="NZ_CP039543.1"/>
</dbReference>
<dbReference type="PANTHER" id="PTHR44591">
    <property type="entry name" value="STRESS RESPONSE REGULATOR PROTEIN 1"/>
    <property type="match status" value="1"/>
</dbReference>
<dbReference type="SMART" id="SM00448">
    <property type="entry name" value="REC"/>
    <property type="match status" value="1"/>
</dbReference>
<evidence type="ECO:0000256" key="1">
    <source>
        <dbReference type="ARBA" id="ARBA00022553"/>
    </source>
</evidence>
<keyword evidence="1 2" id="KW-0597">Phosphoprotein</keyword>
<evidence type="ECO:0000313" key="6">
    <source>
        <dbReference type="Proteomes" id="UP000434052"/>
    </source>
</evidence>
<gene>
    <name evidence="5" type="ORF">DQK91_06110</name>
    <name evidence="4" type="ORF">E8L03_03690</name>
</gene>
<protein>
    <submittedName>
        <fullName evidence="5">Response regulator</fullName>
    </submittedName>
</protein>
<organism evidence="5 6">
    <name type="scientific">Oceanidesulfovibrio marinus</name>
    <dbReference type="NCBI Taxonomy" id="370038"/>
    <lineage>
        <taxon>Bacteria</taxon>
        <taxon>Pseudomonadati</taxon>
        <taxon>Thermodesulfobacteriota</taxon>
        <taxon>Desulfovibrionia</taxon>
        <taxon>Desulfovibrionales</taxon>
        <taxon>Desulfovibrionaceae</taxon>
        <taxon>Oceanidesulfovibrio</taxon>
    </lineage>
</organism>
<feature type="modified residue" description="4-aspartylphosphate" evidence="2">
    <location>
        <position position="55"/>
    </location>
</feature>
<dbReference type="EMBL" id="QMIF01000003">
    <property type="protein sequence ID" value="TVM34981.1"/>
    <property type="molecule type" value="Genomic_DNA"/>
</dbReference>
<evidence type="ECO:0000313" key="4">
    <source>
        <dbReference type="EMBL" id="QJT08081.1"/>
    </source>
</evidence>
<feature type="domain" description="Response regulatory" evidence="3">
    <location>
        <begin position="5"/>
        <end position="118"/>
    </location>
</feature>
<dbReference type="PROSITE" id="PS50110">
    <property type="entry name" value="RESPONSE_REGULATORY"/>
    <property type="match status" value="1"/>
</dbReference>
<dbReference type="SUPFAM" id="SSF52172">
    <property type="entry name" value="CheY-like"/>
    <property type="match status" value="1"/>
</dbReference>
<proteinExistence type="predicted"/>
<reference evidence="4 7" key="2">
    <citation type="submission" date="2019-04" db="EMBL/GenBank/DDBJ databases">
        <title>Isolation and culture of sulfate reducing bacteria from the cold seep of the South China Sea.</title>
        <authorList>
            <person name="Sun C."/>
            <person name="Liu R."/>
        </authorList>
    </citation>
    <scope>NUCLEOTIDE SEQUENCE [LARGE SCALE GENOMIC DNA]</scope>
    <source>
        <strain evidence="4 7">CS1</strain>
    </source>
</reference>
<sequence length="119" mass="13150">MHTKKVMIVEDEAITALFLERNISKLGYAVCHVTDTGEDAVSFAQNNPIDCVIMDIRLKGPMDGIDAGASINHSIPIIYYSAFVDKETMNRLRAQPHHAILEKPASFEDIAQTIAEAVH</sequence>
<dbReference type="PANTHER" id="PTHR44591:SF3">
    <property type="entry name" value="RESPONSE REGULATORY DOMAIN-CONTAINING PROTEIN"/>
    <property type="match status" value="1"/>
</dbReference>
<keyword evidence="7" id="KW-1185">Reference proteome</keyword>
<evidence type="ECO:0000256" key="2">
    <source>
        <dbReference type="PROSITE-ProRule" id="PRU00169"/>
    </source>
</evidence>
<dbReference type="InterPro" id="IPR050595">
    <property type="entry name" value="Bact_response_regulator"/>
</dbReference>
<evidence type="ECO:0000313" key="5">
    <source>
        <dbReference type="EMBL" id="TVM34981.1"/>
    </source>
</evidence>
<evidence type="ECO:0000259" key="3">
    <source>
        <dbReference type="PROSITE" id="PS50110"/>
    </source>
</evidence>
<dbReference type="EMBL" id="CP039543">
    <property type="protein sequence ID" value="QJT08081.1"/>
    <property type="molecule type" value="Genomic_DNA"/>
</dbReference>
<dbReference type="Proteomes" id="UP000503251">
    <property type="component" value="Chromosome"/>
</dbReference>
<dbReference type="Gene3D" id="3.40.50.2300">
    <property type="match status" value="1"/>
</dbReference>
<dbReference type="GO" id="GO:0000160">
    <property type="term" value="P:phosphorelay signal transduction system"/>
    <property type="evidence" value="ECO:0007669"/>
    <property type="project" value="InterPro"/>
</dbReference>
<dbReference type="OrthoDB" id="9790791at2"/>
<accession>A0A6P1ZJ19</accession>
<dbReference type="AlphaFoldDB" id="A0A6P1ZJ19"/>
<dbReference type="InterPro" id="IPR001789">
    <property type="entry name" value="Sig_transdc_resp-reg_receiver"/>
</dbReference>
<reference evidence="5 6" key="1">
    <citation type="submission" date="2018-06" db="EMBL/GenBank/DDBJ databases">
        <title>Complete genome of Desulfovibrio marinus P48SEP.</title>
        <authorList>
            <person name="Crispim J.S."/>
            <person name="Vidigal P.M.P."/>
            <person name="Silva L.C.F."/>
            <person name="Araujo L.C."/>
            <person name="Laguardia C.N."/>
            <person name="Dias R.S."/>
            <person name="Sousa M.P."/>
            <person name="Paula S.O."/>
            <person name="Silva C."/>
        </authorList>
    </citation>
    <scope>NUCLEOTIDE SEQUENCE [LARGE SCALE GENOMIC DNA]</scope>
    <source>
        <strain evidence="5 6">P48SEP</strain>
    </source>
</reference>
<dbReference type="Pfam" id="PF00072">
    <property type="entry name" value="Response_reg"/>
    <property type="match status" value="1"/>
</dbReference>
<dbReference type="InterPro" id="IPR011006">
    <property type="entry name" value="CheY-like_superfamily"/>
</dbReference>
<name>A0A6P1ZJ19_9BACT</name>